<dbReference type="EMBL" id="FOCT01000004">
    <property type="protein sequence ID" value="SEN37171.1"/>
    <property type="molecule type" value="Genomic_DNA"/>
</dbReference>
<protein>
    <submittedName>
        <fullName evidence="11">Iron complex transport system ATP-binding protein</fullName>
    </submittedName>
</protein>
<evidence type="ECO:0000256" key="7">
    <source>
        <dbReference type="ARBA" id="ARBA00023004"/>
    </source>
</evidence>
<keyword evidence="7" id="KW-0408">Iron</keyword>
<evidence type="ECO:0000313" key="11">
    <source>
        <dbReference type="EMBL" id="SEN37171.1"/>
    </source>
</evidence>
<evidence type="ECO:0000256" key="6">
    <source>
        <dbReference type="ARBA" id="ARBA00022840"/>
    </source>
</evidence>
<evidence type="ECO:0000256" key="3">
    <source>
        <dbReference type="ARBA" id="ARBA00022475"/>
    </source>
</evidence>
<proteinExistence type="predicted"/>
<evidence type="ECO:0000256" key="4">
    <source>
        <dbReference type="ARBA" id="ARBA00022496"/>
    </source>
</evidence>
<dbReference type="Gene3D" id="3.40.50.300">
    <property type="entry name" value="P-loop containing nucleotide triphosphate hydrolases"/>
    <property type="match status" value="1"/>
</dbReference>
<evidence type="ECO:0000256" key="8">
    <source>
        <dbReference type="ARBA" id="ARBA00023065"/>
    </source>
</evidence>
<gene>
    <name evidence="11" type="ORF">SAMN05216404_10448</name>
</gene>
<keyword evidence="2" id="KW-0813">Transport</keyword>
<sequence>MILQTRNLTLQHPGKLLCRNLNLTINPGECWAILGRNGCGKTTLIHALGGLNQVKAGQDSSVTIAGRALGQWSRRELARNLGILLQDEPGEFWGTVHEYVLLGRHPHATRMLGWQAIDLEMTSRVIEQMELAGLADRLLATLSGGERQRARIALLLAQSPKCYLLDEPLQHLDLRHQLETMILFSELVKRGSSVAMVLHDIGWAVRFCDHALLLFDDGPAMSGSIDEVLKRDNLEALYHCNLGEFIAGRQHHFFPQTVPSV</sequence>
<accession>A0A1H8FZA1</accession>
<comment type="subcellular location">
    <subcellularLocation>
        <location evidence="1">Cell membrane</location>
        <topology evidence="1">Peripheral membrane protein</topology>
    </subcellularLocation>
</comment>
<dbReference type="Pfam" id="PF00005">
    <property type="entry name" value="ABC_tran"/>
    <property type="match status" value="1"/>
</dbReference>
<dbReference type="GO" id="GO:0006826">
    <property type="term" value="P:iron ion transport"/>
    <property type="evidence" value="ECO:0007669"/>
    <property type="project" value="UniProtKB-KW"/>
</dbReference>
<dbReference type="RefSeq" id="WP_074745250.1">
    <property type="nucleotide sequence ID" value="NZ_FOCT01000004.1"/>
</dbReference>
<keyword evidence="4" id="KW-0410">Iron transport</keyword>
<dbReference type="GO" id="GO:0005524">
    <property type="term" value="F:ATP binding"/>
    <property type="evidence" value="ECO:0007669"/>
    <property type="project" value="UniProtKB-KW"/>
</dbReference>
<keyword evidence="8" id="KW-0406">Ion transport</keyword>
<keyword evidence="5" id="KW-0547">Nucleotide-binding</keyword>
<name>A0A1H8FZA1_9PROT</name>
<evidence type="ECO:0000259" key="10">
    <source>
        <dbReference type="PROSITE" id="PS50893"/>
    </source>
</evidence>
<dbReference type="SUPFAM" id="SSF52540">
    <property type="entry name" value="P-loop containing nucleoside triphosphate hydrolases"/>
    <property type="match status" value="1"/>
</dbReference>
<dbReference type="CDD" id="cd03214">
    <property type="entry name" value="ABC_Iron-Siderophores_B12_Hemin"/>
    <property type="match status" value="1"/>
</dbReference>
<dbReference type="InterPro" id="IPR051535">
    <property type="entry name" value="Siderophore_ABC-ATPase"/>
</dbReference>
<keyword evidence="3" id="KW-1003">Cell membrane</keyword>
<dbReference type="PROSITE" id="PS00211">
    <property type="entry name" value="ABC_TRANSPORTER_1"/>
    <property type="match status" value="1"/>
</dbReference>
<dbReference type="PANTHER" id="PTHR42771">
    <property type="entry name" value="IRON(3+)-HYDROXAMATE IMPORT ATP-BINDING PROTEIN FHUC"/>
    <property type="match status" value="1"/>
</dbReference>
<dbReference type="GO" id="GO:0005886">
    <property type="term" value="C:plasma membrane"/>
    <property type="evidence" value="ECO:0007669"/>
    <property type="project" value="UniProtKB-SubCell"/>
</dbReference>
<dbReference type="Proteomes" id="UP000183898">
    <property type="component" value="Unassembled WGS sequence"/>
</dbReference>
<evidence type="ECO:0000256" key="1">
    <source>
        <dbReference type="ARBA" id="ARBA00004202"/>
    </source>
</evidence>
<dbReference type="AlphaFoldDB" id="A0A1H8FZA1"/>
<dbReference type="GO" id="GO:0016887">
    <property type="term" value="F:ATP hydrolysis activity"/>
    <property type="evidence" value="ECO:0007669"/>
    <property type="project" value="InterPro"/>
</dbReference>
<dbReference type="InterPro" id="IPR017871">
    <property type="entry name" value="ABC_transporter-like_CS"/>
</dbReference>
<dbReference type="InterPro" id="IPR027417">
    <property type="entry name" value="P-loop_NTPase"/>
</dbReference>
<evidence type="ECO:0000313" key="12">
    <source>
        <dbReference type="Proteomes" id="UP000183898"/>
    </source>
</evidence>
<keyword evidence="6 11" id="KW-0067">ATP-binding</keyword>
<feature type="domain" description="ABC transporter" evidence="10">
    <location>
        <begin position="3"/>
        <end position="241"/>
    </location>
</feature>
<dbReference type="PANTHER" id="PTHR42771:SF2">
    <property type="entry name" value="IRON(3+)-HYDROXAMATE IMPORT ATP-BINDING PROTEIN FHUC"/>
    <property type="match status" value="1"/>
</dbReference>
<evidence type="ECO:0000256" key="2">
    <source>
        <dbReference type="ARBA" id="ARBA00022448"/>
    </source>
</evidence>
<dbReference type="InterPro" id="IPR003593">
    <property type="entry name" value="AAA+_ATPase"/>
</dbReference>
<dbReference type="PROSITE" id="PS50893">
    <property type="entry name" value="ABC_TRANSPORTER_2"/>
    <property type="match status" value="1"/>
</dbReference>
<evidence type="ECO:0000256" key="9">
    <source>
        <dbReference type="ARBA" id="ARBA00023136"/>
    </source>
</evidence>
<organism evidence="11 12">
    <name type="scientific">Nitrosospira multiformis</name>
    <dbReference type="NCBI Taxonomy" id="1231"/>
    <lineage>
        <taxon>Bacteria</taxon>
        <taxon>Pseudomonadati</taxon>
        <taxon>Pseudomonadota</taxon>
        <taxon>Betaproteobacteria</taxon>
        <taxon>Nitrosomonadales</taxon>
        <taxon>Nitrosomonadaceae</taxon>
        <taxon>Nitrosospira</taxon>
    </lineage>
</organism>
<evidence type="ECO:0000256" key="5">
    <source>
        <dbReference type="ARBA" id="ARBA00022741"/>
    </source>
</evidence>
<dbReference type="SMART" id="SM00382">
    <property type="entry name" value="AAA"/>
    <property type="match status" value="1"/>
</dbReference>
<keyword evidence="9" id="KW-0472">Membrane</keyword>
<reference evidence="11 12" key="1">
    <citation type="submission" date="2016-10" db="EMBL/GenBank/DDBJ databases">
        <authorList>
            <person name="de Groot N.N."/>
        </authorList>
    </citation>
    <scope>NUCLEOTIDE SEQUENCE [LARGE SCALE GENOMIC DNA]</scope>
    <source>
        <strain evidence="11 12">Nl18</strain>
    </source>
</reference>
<dbReference type="InterPro" id="IPR003439">
    <property type="entry name" value="ABC_transporter-like_ATP-bd"/>
</dbReference>